<reference evidence="4 5" key="1">
    <citation type="submission" date="2018-12" db="EMBL/GenBank/DDBJ databases">
        <title>Complete genome sequence of Flaviflexus salsibiostraticola KCTC 33148.</title>
        <authorList>
            <person name="Bae J.-W."/>
        </authorList>
    </citation>
    <scope>NUCLEOTIDE SEQUENCE [LARGE SCALE GENOMIC DNA]</scope>
    <source>
        <strain evidence="4 5">KCTC 33148</strain>
    </source>
</reference>
<keyword evidence="2" id="KW-0472">Membrane</keyword>
<keyword evidence="3" id="KW-0732">Signal</keyword>
<feature type="transmembrane region" description="Helical" evidence="2">
    <location>
        <begin position="623"/>
        <end position="643"/>
    </location>
</feature>
<feature type="transmembrane region" description="Helical" evidence="2">
    <location>
        <begin position="416"/>
        <end position="438"/>
    </location>
</feature>
<evidence type="ECO:0008006" key="6">
    <source>
        <dbReference type="Google" id="ProtNLM"/>
    </source>
</evidence>
<keyword evidence="2" id="KW-0812">Transmembrane</keyword>
<feature type="transmembrane region" description="Helical" evidence="2">
    <location>
        <begin position="334"/>
        <end position="351"/>
    </location>
</feature>
<feature type="signal peptide" evidence="3">
    <location>
        <begin position="1"/>
        <end position="24"/>
    </location>
</feature>
<gene>
    <name evidence="4" type="ORF">EJO69_08865</name>
</gene>
<accession>A0A3Q8WUI1</accession>
<name>A0A3Q8WUI1_9ACTO</name>
<feature type="region of interest" description="Disordered" evidence="1">
    <location>
        <begin position="669"/>
        <end position="688"/>
    </location>
</feature>
<evidence type="ECO:0000313" key="4">
    <source>
        <dbReference type="EMBL" id="AZN30401.1"/>
    </source>
</evidence>
<protein>
    <recommendedName>
        <fullName evidence="6">Alkaline phosphatase family protein</fullName>
    </recommendedName>
</protein>
<feature type="transmembrane region" description="Helical" evidence="2">
    <location>
        <begin position="386"/>
        <end position="404"/>
    </location>
</feature>
<dbReference type="Proteomes" id="UP000270021">
    <property type="component" value="Chromosome"/>
</dbReference>
<dbReference type="RefSeq" id="WP_126041104.1">
    <property type="nucleotide sequence ID" value="NZ_CP034438.1"/>
</dbReference>
<feature type="chain" id="PRO_5018771581" description="Alkaline phosphatase family protein" evidence="3">
    <location>
        <begin position="25"/>
        <end position="688"/>
    </location>
</feature>
<sequence>MRMPAVVAAMLACALALLLPPAAAYPEDRPTVFIGTGGIMWDYLDEATTPNLFRFSNRADLGALNVRGAHPRACPADGWLTLGSGERAGDGVTDSGTCRVLDEPVDGRVPHWDEYEEAAERSAYDPELGRLGELTDSIETLALGPGAAIALADSDGHIDDYGRVDDLARLAPGKDLVLVDLGALTEDEPRVFESTQVRPTADPPSVNFTGPDWDEGRIRAGMREFDERLGAVLADVEQALPGADIIIASLADYGEPSTLQVMMRGSDEPGLLTSQATRRAGLVTSTDLLPTLAEQADGQGVTSIEGSSAEANRSAVTDLTELNQSIRPATGPMYVAWGVLWGLTLIAALILRRGGALHTAALAAAGFPAASVAMNLLPWHEAGHPTATLIAGSLLLSAALGAGAHRARRFGVEVPAGIIAGLTLVAFLGPILLGSTLALDSVFGAQPQVGRFYGMTNMMFAISASAGLVLAGVLAERVTDRRRAALLIGLVGAAVIILDGSPWHGADFGGPAVLTFAFLLLVLLVLGVRMTVVKAIGMAVAGVAVTAVFAGIDYLRPPDQRTHLGDFAESVLDGSAMTVIARKALQVAGLWPLILALVLVAVGIIVLVRARGMRIGNPISPDGSVWSWVAAALAVALVGGMLLNDSGPIIVLVGALVAIPLIASAGMGERQGSRPRAEPADGQTARTR</sequence>
<dbReference type="OrthoDB" id="3264110at2"/>
<organism evidence="4 5">
    <name type="scientific">Flaviflexus salsibiostraticola</name>
    <dbReference type="NCBI Taxonomy" id="1282737"/>
    <lineage>
        <taxon>Bacteria</taxon>
        <taxon>Bacillati</taxon>
        <taxon>Actinomycetota</taxon>
        <taxon>Actinomycetes</taxon>
        <taxon>Actinomycetales</taxon>
        <taxon>Actinomycetaceae</taxon>
        <taxon>Flaviflexus</taxon>
    </lineage>
</organism>
<evidence type="ECO:0000256" key="3">
    <source>
        <dbReference type="SAM" id="SignalP"/>
    </source>
</evidence>
<feature type="transmembrane region" description="Helical" evidence="2">
    <location>
        <begin position="649"/>
        <end position="667"/>
    </location>
</feature>
<proteinExistence type="predicted"/>
<keyword evidence="5" id="KW-1185">Reference proteome</keyword>
<feature type="transmembrane region" description="Helical" evidence="2">
    <location>
        <begin position="535"/>
        <end position="555"/>
    </location>
</feature>
<keyword evidence="2" id="KW-1133">Transmembrane helix</keyword>
<feature type="transmembrane region" description="Helical" evidence="2">
    <location>
        <begin position="360"/>
        <end position="380"/>
    </location>
</feature>
<dbReference type="EMBL" id="CP034438">
    <property type="protein sequence ID" value="AZN30401.1"/>
    <property type="molecule type" value="Genomic_DNA"/>
</dbReference>
<feature type="transmembrane region" description="Helical" evidence="2">
    <location>
        <begin position="508"/>
        <end position="528"/>
    </location>
</feature>
<feature type="transmembrane region" description="Helical" evidence="2">
    <location>
        <begin position="590"/>
        <end position="611"/>
    </location>
</feature>
<dbReference type="KEGG" id="fsl:EJO69_08865"/>
<evidence type="ECO:0000313" key="5">
    <source>
        <dbReference type="Proteomes" id="UP000270021"/>
    </source>
</evidence>
<dbReference type="AlphaFoldDB" id="A0A3Q8WUI1"/>
<feature type="transmembrane region" description="Helical" evidence="2">
    <location>
        <begin position="458"/>
        <end position="475"/>
    </location>
</feature>
<evidence type="ECO:0000256" key="1">
    <source>
        <dbReference type="SAM" id="MobiDB-lite"/>
    </source>
</evidence>
<feature type="transmembrane region" description="Helical" evidence="2">
    <location>
        <begin position="484"/>
        <end position="502"/>
    </location>
</feature>
<evidence type="ECO:0000256" key="2">
    <source>
        <dbReference type="SAM" id="Phobius"/>
    </source>
</evidence>